<comment type="subunit">
    <text evidence="9">Composed of two chains; the small (or glutamine) chain promotes the hydrolysis of glutamine to ammonia, which is used by the large (or ammonia) chain to synthesize carbamoyl phosphate. Tetramer of heterodimers (alpha,beta)4.</text>
</comment>
<dbReference type="EC" id="6.3.5.5" evidence="9"/>
<dbReference type="PROSITE" id="PS51273">
    <property type="entry name" value="GATASE_TYPE_1"/>
    <property type="match status" value="1"/>
</dbReference>
<evidence type="ECO:0000256" key="7">
    <source>
        <dbReference type="ARBA" id="ARBA00022975"/>
    </source>
</evidence>
<evidence type="ECO:0000256" key="6">
    <source>
        <dbReference type="ARBA" id="ARBA00022962"/>
    </source>
</evidence>
<dbReference type="NCBIfam" id="NF046037">
    <property type="entry name" value="carphisopro"/>
    <property type="match status" value="1"/>
</dbReference>
<dbReference type="Gene3D" id="3.50.30.20">
    <property type="entry name" value="Carbamoyl-phosphate synthase small subunit, N-terminal domain"/>
    <property type="match status" value="1"/>
</dbReference>
<evidence type="ECO:0000256" key="3">
    <source>
        <dbReference type="ARBA" id="ARBA00022598"/>
    </source>
</evidence>
<feature type="binding site" evidence="9">
    <location>
        <position position="125"/>
    </location>
    <ligand>
        <name>L-glutamine</name>
        <dbReference type="ChEBI" id="CHEBI:58359"/>
    </ligand>
</feature>
<dbReference type="PRINTS" id="PR00099">
    <property type="entry name" value="CPSGATASE"/>
</dbReference>
<keyword evidence="9" id="KW-0028">Amino-acid biosynthesis</keyword>
<comment type="caution">
    <text evidence="11">The sequence shown here is derived from an EMBL/GenBank/DDBJ whole genome shotgun (WGS) entry which is preliminary data.</text>
</comment>
<feature type="active site" description="Nucleophile" evidence="9">
    <location>
        <position position="347"/>
    </location>
</feature>
<reference evidence="11 12" key="1">
    <citation type="submission" date="2021-12" db="EMBL/GenBank/DDBJ databases">
        <title>Siccirubricoccus leaddurans sp. nov., a high concentration Zn2+ tolerance bacterium.</title>
        <authorList>
            <person name="Cao Y."/>
        </authorList>
    </citation>
    <scope>NUCLEOTIDE SEQUENCE [LARGE SCALE GENOMIC DNA]</scope>
    <source>
        <strain evidence="11 12">KC 17139</strain>
    </source>
</reference>
<dbReference type="PANTHER" id="PTHR43418">
    <property type="entry name" value="MULTIFUNCTIONAL TRYPTOPHAN BIOSYNTHESIS PROTEIN-RELATED"/>
    <property type="match status" value="1"/>
</dbReference>
<comment type="pathway">
    <text evidence="1 9">Amino-acid biosynthesis; L-arginine biosynthesis; carbamoyl phosphate from bicarbonate: step 1/1.</text>
</comment>
<comment type="similarity">
    <text evidence="2 9">Belongs to the CarA family.</text>
</comment>
<dbReference type="InterPro" id="IPR050472">
    <property type="entry name" value="Anth_synth/Amidotransfase"/>
</dbReference>
<name>A0ABT1D372_9PROT</name>
<dbReference type="SUPFAM" id="SSF52317">
    <property type="entry name" value="Class I glutamine amidotransferase-like"/>
    <property type="match status" value="1"/>
</dbReference>
<sequence length="459" mass="48665">MRTVEDIIAQLGGPEAAARHCGIGTEAVRKWRQTKAIPARHWPAILAATGLALGDLPGAPEPRAETPMKDDLPPEGATACLVLGDGSVFWGRGFGAHSPSGGPMPAEICFNTGMTGYQETLTDPSYAGQIITFTFPHIGNVGANPEDIEAVTPAARGLVVKQEVTEPANYRATRHLEDWLKSHGVPGIAGVDTRALTARIRDGGPPNGLIAYPADGQFDLAALRAAAAAWPGLQGMDLAKEVSCRQAYHWDETVWAWPEGFGRQAAPKHKVVAVDYGAKRNILRCLASAGLDVTVVPATATAEEILRHKPDGVFLSNGPGDPAATGEYAVPAIRAVLEKKVPVFGICLGHQLLGLALGGKTYKLERGHRGANQPVKDLTTGKVEITSQNHGFAVDEKSLPGNVKVTHISLFDGSNEGLMATDLPAFSVQYHPEASPGPTDSHYLFHRFVALIEKHKTGG</sequence>
<evidence type="ECO:0000256" key="9">
    <source>
        <dbReference type="HAMAP-Rule" id="MF_01209"/>
    </source>
</evidence>
<keyword evidence="5 9" id="KW-0067">ATP-binding</keyword>
<comment type="pathway">
    <text evidence="9">Pyrimidine metabolism; UMP biosynthesis via de novo pathway; (S)-dihydroorotate from bicarbonate: step 1/3.</text>
</comment>
<evidence type="ECO:0000256" key="1">
    <source>
        <dbReference type="ARBA" id="ARBA00005077"/>
    </source>
</evidence>
<feature type="region of interest" description="CPSase" evidence="9">
    <location>
        <begin position="1"/>
        <end position="261"/>
    </location>
</feature>
<dbReference type="InterPro" id="IPR059216">
    <property type="entry name" value="LeuA_carph_isopro_dom"/>
</dbReference>
<dbReference type="InterPro" id="IPR029062">
    <property type="entry name" value="Class_I_gatase-like"/>
</dbReference>
<dbReference type="RefSeq" id="WP_252952989.1">
    <property type="nucleotide sequence ID" value="NZ_JAFIRR010000057.1"/>
</dbReference>
<accession>A0ABT1D372</accession>
<dbReference type="Gene3D" id="1.10.260.40">
    <property type="entry name" value="lambda repressor-like DNA-binding domains"/>
    <property type="match status" value="1"/>
</dbReference>
<feature type="domain" description="Carbamoyl-phosphate synthase small subunit N-terminal" evidence="10">
    <location>
        <begin position="77"/>
        <end position="211"/>
    </location>
</feature>
<dbReference type="SUPFAM" id="SSF47413">
    <property type="entry name" value="lambda repressor-like DNA-binding domains"/>
    <property type="match status" value="1"/>
</dbReference>
<feature type="active site" evidence="9">
    <location>
        <position position="433"/>
    </location>
</feature>
<feature type="binding site" evidence="9">
    <location>
        <position position="351"/>
    </location>
    <ligand>
        <name>L-glutamine</name>
        <dbReference type="ChEBI" id="CHEBI:58359"/>
    </ligand>
</feature>
<evidence type="ECO:0000256" key="2">
    <source>
        <dbReference type="ARBA" id="ARBA00007800"/>
    </source>
</evidence>
<dbReference type="Pfam" id="PF00988">
    <property type="entry name" value="CPSase_sm_chain"/>
    <property type="match status" value="1"/>
</dbReference>
<feature type="active site" evidence="9">
    <location>
        <position position="431"/>
    </location>
</feature>
<dbReference type="InterPro" id="IPR017926">
    <property type="entry name" value="GATASE"/>
</dbReference>
<dbReference type="InterPro" id="IPR002474">
    <property type="entry name" value="CarbamoylP_synth_ssu_N"/>
</dbReference>
<dbReference type="Proteomes" id="UP001523392">
    <property type="component" value="Unassembled WGS sequence"/>
</dbReference>
<organism evidence="11 12">
    <name type="scientific">Siccirubricoccus soli</name>
    <dbReference type="NCBI Taxonomy" id="2899147"/>
    <lineage>
        <taxon>Bacteria</taxon>
        <taxon>Pseudomonadati</taxon>
        <taxon>Pseudomonadota</taxon>
        <taxon>Alphaproteobacteria</taxon>
        <taxon>Acetobacterales</taxon>
        <taxon>Roseomonadaceae</taxon>
        <taxon>Siccirubricoccus</taxon>
    </lineage>
</organism>
<dbReference type="EMBL" id="JAFIRR010000057">
    <property type="protein sequence ID" value="MCO6416379.1"/>
    <property type="molecule type" value="Genomic_DNA"/>
</dbReference>
<dbReference type="PRINTS" id="PR00097">
    <property type="entry name" value="ANTSNTHASEII"/>
</dbReference>
<protein>
    <recommendedName>
        <fullName evidence="9">Carbamoyl phosphate synthase small chain</fullName>
        <ecNumber evidence="9">6.3.5.5</ecNumber>
    </recommendedName>
    <alternativeName>
        <fullName evidence="9">Carbamoyl phosphate synthetase glutamine chain</fullName>
    </alternativeName>
</protein>
<keyword evidence="7 9" id="KW-0665">Pyrimidine biosynthesis</keyword>
<dbReference type="PRINTS" id="PR00096">
    <property type="entry name" value="GATASE"/>
</dbReference>
<dbReference type="PANTHER" id="PTHR43418:SF7">
    <property type="entry name" value="CARBAMOYL-PHOSPHATE SYNTHASE SMALL CHAIN"/>
    <property type="match status" value="1"/>
</dbReference>
<dbReference type="Pfam" id="PF00117">
    <property type="entry name" value="GATase"/>
    <property type="match status" value="1"/>
</dbReference>
<feature type="binding site" evidence="9">
    <location>
        <position position="318"/>
    </location>
    <ligand>
        <name>L-glutamine</name>
        <dbReference type="ChEBI" id="CHEBI:58359"/>
    </ligand>
</feature>
<feature type="binding site" evidence="9">
    <location>
        <position position="391"/>
    </location>
    <ligand>
        <name>L-glutamine</name>
        <dbReference type="ChEBI" id="CHEBI:58359"/>
    </ligand>
</feature>
<dbReference type="NCBIfam" id="TIGR01368">
    <property type="entry name" value="CPSaseIIsmall"/>
    <property type="match status" value="1"/>
</dbReference>
<dbReference type="CDD" id="cd01744">
    <property type="entry name" value="GATase1_CPSase"/>
    <property type="match status" value="1"/>
</dbReference>
<dbReference type="InterPro" id="IPR010982">
    <property type="entry name" value="Lambda_DNA-bd_dom_sf"/>
</dbReference>
<dbReference type="HAMAP" id="MF_01209">
    <property type="entry name" value="CPSase_S_chain"/>
    <property type="match status" value="1"/>
</dbReference>
<gene>
    <name evidence="9 11" type="primary">carA</name>
    <name evidence="11" type="ORF">JYK14_09385</name>
</gene>
<keyword evidence="12" id="KW-1185">Reference proteome</keyword>
<dbReference type="InterPro" id="IPR006274">
    <property type="entry name" value="CarbamoylP_synth_ssu"/>
</dbReference>
<evidence type="ECO:0000256" key="8">
    <source>
        <dbReference type="ARBA" id="ARBA00048816"/>
    </source>
</evidence>
<dbReference type="SUPFAM" id="SSF52021">
    <property type="entry name" value="Carbamoyl phosphate synthetase, small subunit N-terminal domain"/>
    <property type="match status" value="1"/>
</dbReference>
<comment type="catalytic activity">
    <reaction evidence="8 9">
        <text>hydrogencarbonate + L-glutamine + 2 ATP + H2O = carbamoyl phosphate + L-glutamate + 2 ADP + phosphate + 2 H(+)</text>
        <dbReference type="Rhea" id="RHEA:18633"/>
        <dbReference type="ChEBI" id="CHEBI:15377"/>
        <dbReference type="ChEBI" id="CHEBI:15378"/>
        <dbReference type="ChEBI" id="CHEBI:17544"/>
        <dbReference type="ChEBI" id="CHEBI:29985"/>
        <dbReference type="ChEBI" id="CHEBI:30616"/>
        <dbReference type="ChEBI" id="CHEBI:43474"/>
        <dbReference type="ChEBI" id="CHEBI:58228"/>
        <dbReference type="ChEBI" id="CHEBI:58359"/>
        <dbReference type="ChEBI" id="CHEBI:456216"/>
        <dbReference type="EC" id="6.3.5.5"/>
    </reaction>
</comment>
<dbReference type="InterPro" id="IPR035686">
    <property type="entry name" value="CPSase_GATase1"/>
</dbReference>
<comment type="function">
    <text evidence="9">Small subunit of the glutamine-dependent carbamoyl phosphate synthetase (CPSase). CPSase catalyzes the formation of carbamoyl phosphate from the ammonia moiety of glutamine, carbonate, and phosphate donated by ATP, constituting the first step of 2 biosynthetic pathways, one leading to arginine and/or urea and the other to pyrimidine nucleotides. The small subunit (glutamine amidotransferase) binds and cleaves glutamine to supply the large subunit with the substrate ammonia.</text>
</comment>
<keyword evidence="9" id="KW-0055">Arginine biosynthesis</keyword>
<dbReference type="InterPro" id="IPR036480">
    <property type="entry name" value="CarbP_synth_ssu_N_sf"/>
</dbReference>
<feature type="binding site" evidence="9">
    <location>
        <position position="348"/>
    </location>
    <ligand>
        <name>L-glutamine</name>
        <dbReference type="ChEBI" id="CHEBI:58359"/>
    </ligand>
</feature>
<evidence type="ECO:0000259" key="10">
    <source>
        <dbReference type="SMART" id="SM01097"/>
    </source>
</evidence>
<comment type="catalytic activity">
    <reaction evidence="9">
        <text>L-glutamine + H2O = L-glutamate + NH4(+)</text>
        <dbReference type="Rhea" id="RHEA:15889"/>
        <dbReference type="ChEBI" id="CHEBI:15377"/>
        <dbReference type="ChEBI" id="CHEBI:28938"/>
        <dbReference type="ChEBI" id="CHEBI:29985"/>
        <dbReference type="ChEBI" id="CHEBI:58359"/>
    </reaction>
</comment>
<keyword evidence="6 9" id="KW-0315">Glutamine amidotransferase</keyword>
<evidence type="ECO:0000256" key="4">
    <source>
        <dbReference type="ARBA" id="ARBA00022741"/>
    </source>
</evidence>
<feature type="binding site" evidence="9">
    <location>
        <position position="320"/>
    </location>
    <ligand>
        <name>L-glutamine</name>
        <dbReference type="ChEBI" id="CHEBI:58359"/>
    </ligand>
</feature>
<dbReference type="NCBIfam" id="NF009475">
    <property type="entry name" value="PRK12838.1"/>
    <property type="match status" value="1"/>
</dbReference>
<proteinExistence type="inferred from homology"/>
<dbReference type="Gene3D" id="3.40.50.880">
    <property type="match status" value="1"/>
</dbReference>
<dbReference type="SMART" id="SM01097">
    <property type="entry name" value="CPSase_sm_chain"/>
    <property type="match status" value="1"/>
</dbReference>
<evidence type="ECO:0000313" key="12">
    <source>
        <dbReference type="Proteomes" id="UP001523392"/>
    </source>
</evidence>
<dbReference type="GO" id="GO:0004088">
    <property type="term" value="F:carbamoyl-phosphate synthase (glutamine-hydrolyzing) activity"/>
    <property type="evidence" value="ECO:0007669"/>
    <property type="project" value="UniProtKB-EC"/>
</dbReference>
<feature type="binding site" evidence="9">
    <location>
        <position position="389"/>
    </location>
    <ligand>
        <name>L-glutamine</name>
        <dbReference type="ChEBI" id="CHEBI:58359"/>
    </ligand>
</feature>
<feature type="binding site" evidence="9">
    <location>
        <position position="392"/>
    </location>
    <ligand>
        <name>L-glutamine</name>
        <dbReference type="ChEBI" id="CHEBI:58359"/>
    </ligand>
</feature>
<keyword evidence="3 9" id="KW-0436">Ligase</keyword>
<keyword evidence="4 9" id="KW-0547">Nucleotide-binding</keyword>
<evidence type="ECO:0000256" key="5">
    <source>
        <dbReference type="ARBA" id="ARBA00022840"/>
    </source>
</evidence>
<evidence type="ECO:0000313" key="11">
    <source>
        <dbReference type="EMBL" id="MCO6416379.1"/>
    </source>
</evidence>